<reference evidence="1" key="1">
    <citation type="submission" date="2019-08" db="EMBL/GenBank/DDBJ databases">
        <authorList>
            <person name="Kucharzyk K."/>
            <person name="Murdoch R.W."/>
            <person name="Higgins S."/>
            <person name="Loffler F."/>
        </authorList>
    </citation>
    <scope>NUCLEOTIDE SEQUENCE</scope>
</reference>
<evidence type="ECO:0000313" key="1">
    <source>
        <dbReference type="EMBL" id="MPN58881.1"/>
    </source>
</evidence>
<dbReference type="EMBL" id="VSSQ01132183">
    <property type="protein sequence ID" value="MPN58881.1"/>
    <property type="molecule type" value="Genomic_DNA"/>
</dbReference>
<sequence>MTLLVTYARAVAMSIASIVTDKAKTLVLICQIVAYGQNQALERWFKRLIN</sequence>
<gene>
    <name evidence="1" type="ORF">SDC9_206597</name>
</gene>
<proteinExistence type="predicted"/>
<name>A0A645J5I1_9ZZZZ</name>
<accession>A0A645J5I1</accession>
<dbReference type="AlphaFoldDB" id="A0A645J5I1"/>
<protein>
    <submittedName>
        <fullName evidence="1">Uncharacterized protein</fullName>
    </submittedName>
</protein>
<comment type="caution">
    <text evidence="1">The sequence shown here is derived from an EMBL/GenBank/DDBJ whole genome shotgun (WGS) entry which is preliminary data.</text>
</comment>
<organism evidence="1">
    <name type="scientific">bioreactor metagenome</name>
    <dbReference type="NCBI Taxonomy" id="1076179"/>
    <lineage>
        <taxon>unclassified sequences</taxon>
        <taxon>metagenomes</taxon>
        <taxon>ecological metagenomes</taxon>
    </lineage>
</organism>